<dbReference type="InterPro" id="IPR003593">
    <property type="entry name" value="AAA+_ATPase"/>
</dbReference>
<dbReference type="InterPro" id="IPR017871">
    <property type="entry name" value="ABC_transporter-like_CS"/>
</dbReference>
<evidence type="ECO:0000256" key="4">
    <source>
        <dbReference type="ARBA" id="ARBA00022741"/>
    </source>
</evidence>
<keyword evidence="4" id="KW-0547">Nucleotide-binding</keyword>
<proteinExistence type="predicted"/>
<dbReference type="SMART" id="SM00382">
    <property type="entry name" value="AAA"/>
    <property type="match status" value="1"/>
</dbReference>
<name>A0ABR7LV70_9ACTN</name>
<feature type="transmembrane region" description="Helical" evidence="8">
    <location>
        <begin position="538"/>
        <end position="557"/>
    </location>
</feature>
<dbReference type="GO" id="GO:0005524">
    <property type="term" value="F:ATP binding"/>
    <property type="evidence" value="ECO:0007669"/>
    <property type="project" value="UniProtKB-KW"/>
</dbReference>
<dbReference type="PROSITE" id="PS50893">
    <property type="entry name" value="ABC_TRANSPORTER_2"/>
    <property type="match status" value="1"/>
</dbReference>
<dbReference type="PANTHER" id="PTHR48041">
    <property type="entry name" value="ABC TRANSPORTER G FAMILY MEMBER 28"/>
    <property type="match status" value="1"/>
</dbReference>
<dbReference type="InterPro" id="IPR050352">
    <property type="entry name" value="ABCG_transporters"/>
</dbReference>
<evidence type="ECO:0000256" key="5">
    <source>
        <dbReference type="ARBA" id="ARBA00022840"/>
    </source>
</evidence>
<gene>
    <name evidence="10" type="ORF">HKK74_24835</name>
</gene>
<dbReference type="RefSeq" id="WP_187245736.1">
    <property type="nucleotide sequence ID" value="NZ_BAAAOK010000001.1"/>
</dbReference>
<dbReference type="InterPro" id="IPR003439">
    <property type="entry name" value="ABC_transporter-like_ATP-bd"/>
</dbReference>
<dbReference type="SUPFAM" id="SSF52540">
    <property type="entry name" value="P-loop containing nucleoside triphosphate hydrolases"/>
    <property type="match status" value="1"/>
</dbReference>
<dbReference type="InterPro" id="IPR013525">
    <property type="entry name" value="ABC2_TM"/>
</dbReference>
<evidence type="ECO:0000256" key="1">
    <source>
        <dbReference type="ARBA" id="ARBA00004141"/>
    </source>
</evidence>
<keyword evidence="7 8" id="KW-0472">Membrane</keyword>
<feature type="transmembrane region" description="Helical" evidence="8">
    <location>
        <begin position="464"/>
        <end position="488"/>
    </location>
</feature>
<evidence type="ECO:0000313" key="11">
    <source>
        <dbReference type="Proteomes" id="UP000805614"/>
    </source>
</evidence>
<sequence length="560" mass="59653">MTLDSAKRRGLRIDVRGVGQRVAGGRATLHDVSLTVEAGELVAIIGGSGAGKTTLLDAMAGVRPPAEGQVTGDGDRSAPAYVPQDDIVHLELSLRRTLTYAARLRLPAATTADEIDRAVRDVLRDLDLTERAGQRVGTLSGGERKRASIAVELLTRPRVLFLDEPTSGLDPAIAAEVMRLLRRFADGGTTVVLTTHSPSDVGHCDKVTVLAREGHLAFFGTPAEALSYFEADRVEQIYERLAGEISPGEWARRFAESRGERQEPSEPPEPVVVGRVVVEPAIAGERRGIGAVREWWLLTRRGADILTRNRLTVAILAGSPVMVLAMFAVLFRPGAFSFADPSPSATVMILFWIAFGGFFFGLTYGLLQICTEIAVLRRERLAGLGVGTYVLSKVAVLVPLLAAVDAAMLGVLRALDRLPAAGWSTYGSLWVSLLLSSAAAFALGLLVSAAVTDPAQATLALPMLCFPQVLFVGAILPVPIMAAVGRWLSHAMSNRWAFEALGHTLNVERLWAEGGSSLGPPLLASYGDTFGRAVAVDWAVLTGFTAVLLGAACVVLARRT</sequence>
<dbReference type="Gene3D" id="3.40.50.300">
    <property type="entry name" value="P-loop containing nucleotide triphosphate hydrolases"/>
    <property type="match status" value="1"/>
</dbReference>
<keyword evidence="5 10" id="KW-0067">ATP-binding</keyword>
<dbReference type="Pfam" id="PF00005">
    <property type="entry name" value="ABC_tran"/>
    <property type="match status" value="1"/>
</dbReference>
<feature type="transmembrane region" description="Helical" evidence="8">
    <location>
        <begin position="388"/>
        <end position="409"/>
    </location>
</feature>
<keyword evidence="2" id="KW-0813">Transport</keyword>
<reference evidence="10 11" key="1">
    <citation type="submission" date="2020-06" db="EMBL/GenBank/DDBJ databases">
        <title>Actinomadura xiongansis sp. nov., isolated from soil of Baiyangdian.</title>
        <authorList>
            <person name="Zhang X."/>
        </authorList>
    </citation>
    <scope>NUCLEOTIDE SEQUENCE [LARGE SCALE GENOMIC DNA]</scope>
    <source>
        <strain evidence="10 11">HBUM206468</strain>
    </source>
</reference>
<organism evidence="10 11">
    <name type="scientific">Actinomadura alba</name>
    <dbReference type="NCBI Taxonomy" id="406431"/>
    <lineage>
        <taxon>Bacteria</taxon>
        <taxon>Bacillati</taxon>
        <taxon>Actinomycetota</taxon>
        <taxon>Actinomycetes</taxon>
        <taxon>Streptosporangiales</taxon>
        <taxon>Thermomonosporaceae</taxon>
        <taxon>Actinomadura</taxon>
    </lineage>
</organism>
<accession>A0ABR7LV70</accession>
<protein>
    <submittedName>
        <fullName evidence="10">ATP-binding cassette domain-containing protein</fullName>
    </submittedName>
</protein>
<evidence type="ECO:0000256" key="6">
    <source>
        <dbReference type="ARBA" id="ARBA00022989"/>
    </source>
</evidence>
<comment type="subcellular location">
    <subcellularLocation>
        <location evidence="1">Membrane</location>
        <topology evidence="1">Multi-pass membrane protein</topology>
    </subcellularLocation>
</comment>
<feature type="domain" description="ABC transporter" evidence="9">
    <location>
        <begin position="13"/>
        <end position="238"/>
    </location>
</feature>
<keyword evidence="11" id="KW-1185">Reference proteome</keyword>
<evidence type="ECO:0000313" key="10">
    <source>
        <dbReference type="EMBL" id="MBC6468696.1"/>
    </source>
</evidence>
<keyword evidence="3 8" id="KW-0812">Transmembrane</keyword>
<evidence type="ECO:0000256" key="2">
    <source>
        <dbReference type="ARBA" id="ARBA00022448"/>
    </source>
</evidence>
<dbReference type="Proteomes" id="UP000805614">
    <property type="component" value="Unassembled WGS sequence"/>
</dbReference>
<evidence type="ECO:0000259" key="9">
    <source>
        <dbReference type="PROSITE" id="PS50893"/>
    </source>
</evidence>
<dbReference type="EMBL" id="JABVEC010000020">
    <property type="protein sequence ID" value="MBC6468696.1"/>
    <property type="molecule type" value="Genomic_DNA"/>
</dbReference>
<feature type="transmembrane region" description="Helical" evidence="8">
    <location>
        <begin position="343"/>
        <end position="367"/>
    </location>
</feature>
<feature type="transmembrane region" description="Helical" evidence="8">
    <location>
        <begin position="429"/>
        <end position="452"/>
    </location>
</feature>
<dbReference type="Pfam" id="PF01061">
    <property type="entry name" value="ABC2_membrane"/>
    <property type="match status" value="1"/>
</dbReference>
<dbReference type="PROSITE" id="PS00211">
    <property type="entry name" value="ABC_TRANSPORTER_1"/>
    <property type="match status" value="1"/>
</dbReference>
<dbReference type="PANTHER" id="PTHR48041:SF139">
    <property type="entry name" value="PROTEIN SCARLET"/>
    <property type="match status" value="1"/>
</dbReference>
<evidence type="ECO:0000256" key="3">
    <source>
        <dbReference type="ARBA" id="ARBA00022692"/>
    </source>
</evidence>
<feature type="transmembrane region" description="Helical" evidence="8">
    <location>
        <begin position="311"/>
        <end position="331"/>
    </location>
</feature>
<keyword evidence="6 8" id="KW-1133">Transmembrane helix</keyword>
<evidence type="ECO:0000256" key="8">
    <source>
        <dbReference type="SAM" id="Phobius"/>
    </source>
</evidence>
<comment type="caution">
    <text evidence="10">The sequence shown here is derived from an EMBL/GenBank/DDBJ whole genome shotgun (WGS) entry which is preliminary data.</text>
</comment>
<evidence type="ECO:0000256" key="7">
    <source>
        <dbReference type="ARBA" id="ARBA00023136"/>
    </source>
</evidence>
<dbReference type="InterPro" id="IPR027417">
    <property type="entry name" value="P-loop_NTPase"/>
</dbReference>